<sequence length="32" mass="3602">MTRSSNLWPPLLSDDNGVLVFDFSLEVMTSVM</sequence>
<name>A0A380ARW5_SERMA</name>
<dbReference type="AlphaFoldDB" id="A0A380ARW5"/>
<accession>A0A380ARW5</accession>
<reference evidence="1 2" key="1">
    <citation type="submission" date="2018-06" db="EMBL/GenBank/DDBJ databases">
        <authorList>
            <consortium name="Pathogen Informatics"/>
            <person name="Doyle S."/>
        </authorList>
    </citation>
    <scope>NUCLEOTIDE SEQUENCE [LARGE SCALE GENOMIC DNA]</scope>
    <source>
        <strain evidence="1 2">NCTC10211</strain>
    </source>
</reference>
<proteinExistence type="predicted"/>
<dbReference type="Proteomes" id="UP000254765">
    <property type="component" value="Unassembled WGS sequence"/>
</dbReference>
<gene>
    <name evidence="1" type="ORF">NCTC10211_05650</name>
</gene>
<evidence type="ECO:0000313" key="2">
    <source>
        <dbReference type="Proteomes" id="UP000254765"/>
    </source>
</evidence>
<protein>
    <submittedName>
        <fullName evidence="1">Uncharacterized protein</fullName>
    </submittedName>
</protein>
<dbReference type="EMBL" id="UGYK01000002">
    <property type="protein sequence ID" value="SUI86253.1"/>
    <property type="molecule type" value="Genomic_DNA"/>
</dbReference>
<evidence type="ECO:0000313" key="1">
    <source>
        <dbReference type="EMBL" id="SUI86253.1"/>
    </source>
</evidence>
<organism evidence="1 2">
    <name type="scientific">Serratia marcescens</name>
    <dbReference type="NCBI Taxonomy" id="615"/>
    <lineage>
        <taxon>Bacteria</taxon>
        <taxon>Pseudomonadati</taxon>
        <taxon>Pseudomonadota</taxon>
        <taxon>Gammaproteobacteria</taxon>
        <taxon>Enterobacterales</taxon>
        <taxon>Yersiniaceae</taxon>
        <taxon>Serratia</taxon>
    </lineage>
</organism>